<feature type="region of interest" description="Disordered" evidence="1">
    <location>
        <begin position="121"/>
        <end position="145"/>
    </location>
</feature>
<dbReference type="GO" id="GO:0005829">
    <property type="term" value="C:cytosol"/>
    <property type="evidence" value="ECO:0007669"/>
    <property type="project" value="TreeGrafter"/>
</dbReference>
<dbReference type="GO" id="GO:0005886">
    <property type="term" value="C:plasma membrane"/>
    <property type="evidence" value="ECO:0007669"/>
    <property type="project" value="TreeGrafter"/>
</dbReference>
<dbReference type="STRING" id="5486.A0A367XQC8"/>
<organism evidence="3 4">
    <name type="scientific">Candida viswanathii</name>
    <dbReference type="NCBI Taxonomy" id="5486"/>
    <lineage>
        <taxon>Eukaryota</taxon>
        <taxon>Fungi</taxon>
        <taxon>Dikarya</taxon>
        <taxon>Ascomycota</taxon>
        <taxon>Saccharomycotina</taxon>
        <taxon>Pichiomycetes</taxon>
        <taxon>Debaryomycetaceae</taxon>
        <taxon>Candida/Lodderomyces clade</taxon>
        <taxon>Candida</taxon>
    </lineage>
</organism>
<feature type="region of interest" description="Disordered" evidence="1">
    <location>
        <begin position="446"/>
        <end position="481"/>
    </location>
</feature>
<comment type="caution">
    <text evidence="3">The sequence shown here is derived from an EMBL/GenBank/DDBJ whole genome shotgun (WGS) entry which is preliminary data.</text>
</comment>
<dbReference type="PANTHER" id="PTHR11188:SF17">
    <property type="entry name" value="FI21816P1"/>
    <property type="match status" value="1"/>
</dbReference>
<accession>A0A367XQC8</accession>
<dbReference type="Proteomes" id="UP000253472">
    <property type="component" value="Unassembled WGS sequence"/>
</dbReference>
<dbReference type="OrthoDB" id="2333384at2759"/>
<dbReference type="GO" id="GO:0030674">
    <property type="term" value="F:protein-macromolecule adaptor activity"/>
    <property type="evidence" value="ECO:0007669"/>
    <property type="project" value="TreeGrafter"/>
</dbReference>
<feature type="compositionally biased region" description="Low complexity" evidence="1">
    <location>
        <begin position="638"/>
        <end position="649"/>
    </location>
</feature>
<dbReference type="AlphaFoldDB" id="A0A367XQC8"/>
<dbReference type="Pfam" id="PF02752">
    <property type="entry name" value="Arrestin_C"/>
    <property type="match status" value="1"/>
</dbReference>
<feature type="region of interest" description="Disordered" evidence="1">
    <location>
        <begin position="566"/>
        <end position="659"/>
    </location>
</feature>
<feature type="compositionally biased region" description="Basic residues" evidence="1">
    <location>
        <begin position="650"/>
        <end position="659"/>
    </location>
</feature>
<evidence type="ECO:0000256" key="1">
    <source>
        <dbReference type="SAM" id="MobiDB-lite"/>
    </source>
</evidence>
<feature type="compositionally biased region" description="Low complexity" evidence="1">
    <location>
        <begin position="615"/>
        <end position="628"/>
    </location>
</feature>
<evidence type="ECO:0000259" key="2">
    <source>
        <dbReference type="SMART" id="SM01017"/>
    </source>
</evidence>
<gene>
    <name evidence="3" type="primary">ROD1_2</name>
    <name evidence="3" type="ORF">Cantr_05291</name>
</gene>
<feature type="domain" description="Arrestin C-terminal-like" evidence="2">
    <location>
        <begin position="271"/>
        <end position="413"/>
    </location>
</feature>
<dbReference type="EMBL" id="QLNQ01000029">
    <property type="protein sequence ID" value="RCK55814.1"/>
    <property type="molecule type" value="Genomic_DNA"/>
</dbReference>
<reference evidence="3 4" key="1">
    <citation type="submission" date="2018-06" db="EMBL/GenBank/DDBJ databases">
        <title>Whole genome sequencing of Candida tropicalis (genome annotated by CSBL at Korea University).</title>
        <authorList>
            <person name="Ahn J."/>
        </authorList>
    </citation>
    <scope>NUCLEOTIDE SEQUENCE [LARGE SCALE GENOMIC DNA]</scope>
    <source>
        <strain evidence="3 4">ATCC 20962</strain>
    </source>
</reference>
<dbReference type="InterPro" id="IPR050357">
    <property type="entry name" value="Arrestin_domain-protein"/>
</dbReference>
<feature type="compositionally biased region" description="Acidic residues" evidence="1">
    <location>
        <begin position="568"/>
        <end position="577"/>
    </location>
</feature>
<evidence type="ECO:0000313" key="4">
    <source>
        <dbReference type="Proteomes" id="UP000253472"/>
    </source>
</evidence>
<dbReference type="GO" id="GO:0031625">
    <property type="term" value="F:ubiquitin protein ligase binding"/>
    <property type="evidence" value="ECO:0007669"/>
    <property type="project" value="TreeGrafter"/>
</dbReference>
<dbReference type="Gene3D" id="2.60.40.640">
    <property type="match status" value="1"/>
</dbReference>
<feature type="compositionally biased region" description="Polar residues" evidence="1">
    <location>
        <begin position="598"/>
        <end position="610"/>
    </location>
</feature>
<feature type="compositionally biased region" description="Acidic residues" evidence="1">
    <location>
        <begin position="470"/>
        <end position="481"/>
    </location>
</feature>
<sequence>MFNHHLNLALFDIKLKSQHKNLLLIKGNESEVEAVPFEGSVKLSLNEDIHLKKISLCLTGEFYYEYMDKVTKEQFLDRLCVLRIDWNNLLTDENGQVVFGNYGDSTTPMYKLKNLKSGTGSSIHTPGNLSPGPSSGYNSGAVTPTRPTALRIKSTPIFLKDKDFAQPPKILKIPKSGIDGTPFKDMSTSAHHSFLLPKGNYSLPFKVFLPANVPETVEGLPLGTILYKLQCNIERGRFEKSANLNKHVRIVRTLHPQNLNLCDSIDVDNTWVGKVQYNLCMNKKGVPIGASIPIDVTLVPVMKGLSLKGIHGCIVEHYHAEVGPDRSPEYERIIGKQELQIPNTDELPYDKWQFRTHYKVPDNLKKICQSCDIRGGMVVVKHRLRLGIQLRNPGGHVSELRANLPICVYISANSGYVVGRHYDVDNHHGTFQLDYLKEDCLFKKDKGETHHSPAGTPTETDTEHPQGGESDSEDEDEDLDRDEAAPPLYEKHVFDKIYDMNLPQTPLEQFRSQQATPLHSNANSSSDVAGYFDIPITQALENNLKKTLAQTPMFDMENMSHIPSYTEALDDDDESDKIDDFAPEYSGSSSSASGATSPMNMNLPKTQSTGHLRIPFKGSSAPSAKSGSTARLDKMSLDSRSSSPSVKSRFSFHSRKKDK</sequence>
<dbReference type="GO" id="GO:0070086">
    <property type="term" value="P:ubiquitin-dependent endocytosis"/>
    <property type="evidence" value="ECO:0007669"/>
    <property type="project" value="TreeGrafter"/>
</dbReference>
<dbReference type="SMART" id="SM01017">
    <property type="entry name" value="Arrestin_C"/>
    <property type="match status" value="1"/>
</dbReference>
<name>A0A367XQC8_9ASCO</name>
<dbReference type="PANTHER" id="PTHR11188">
    <property type="entry name" value="ARRESTIN DOMAIN CONTAINING PROTEIN"/>
    <property type="match status" value="1"/>
</dbReference>
<feature type="compositionally biased region" description="Low complexity" evidence="1">
    <location>
        <begin position="586"/>
        <end position="597"/>
    </location>
</feature>
<dbReference type="InterPro" id="IPR011022">
    <property type="entry name" value="Arrestin_C-like"/>
</dbReference>
<evidence type="ECO:0000313" key="3">
    <source>
        <dbReference type="EMBL" id="RCK55814.1"/>
    </source>
</evidence>
<protein>
    <submittedName>
        <fullName evidence="3">Protein ROD1</fullName>
    </submittedName>
</protein>
<dbReference type="InterPro" id="IPR014752">
    <property type="entry name" value="Arrestin-like_C"/>
</dbReference>
<keyword evidence="4" id="KW-1185">Reference proteome</keyword>
<proteinExistence type="predicted"/>